<evidence type="ECO:0000313" key="2">
    <source>
        <dbReference type="Proteomes" id="UP000320390"/>
    </source>
</evidence>
<evidence type="ECO:0000313" key="1">
    <source>
        <dbReference type="EMBL" id="QDV04834.1"/>
    </source>
</evidence>
<protein>
    <submittedName>
        <fullName evidence="1">Uncharacterized protein</fullName>
    </submittedName>
</protein>
<dbReference type="Proteomes" id="UP000320390">
    <property type="component" value="Chromosome"/>
</dbReference>
<organism evidence="1 2">
    <name type="scientific">Saltatorellus ferox</name>
    <dbReference type="NCBI Taxonomy" id="2528018"/>
    <lineage>
        <taxon>Bacteria</taxon>
        <taxon>Pseudomonadati</taxon>
        <taxon>Planctomycetota</taxon>
        <taxon>Planctomycetia</taxon>
        <taxon>Planctomycetia incertae sedis</taxon>
        <taxon>Saltatorellus</taxon>
    </lineage>
</organism>
<sequence>MGGGNALSYAARHRDRSRGAFAAVVNHTGSVALADVYGNVGPAVQMEMELLFGGDPSQVPFEYQRSSLIEVDLAGGLIPGGRHMGLNLTHVPVRSYYHPNDPEQYLVRQTLALDTFMGALPGAPHELVGLPATTGCLHCWDTLNEWQACNWLAAQSLAPPPLQGEVLADRAGRWAWFDVEPGVSGEFTSFAYELDPSLNRLTTTGASNVDSVALELGPATLSAIAPIQWLTSAADGRTLEVSLPGFSQRPNAVVRNGAIVPEDCSTLFSGASWCYEPATQTLRLHEPDASATLWTVVP</sequence>
<accession>A0A518EL67</accession>
<gene>
    <name evidence="1" type="ORF">Poly30_03280</name>
</gene>
<name>A0A518EL67_9BACT</name>
<dbReference type="AlphaFoldDB" id="A0A518EL67"/>
<reference evidence="1 2" key="1">
    <citation type="submission" date="2019-02" db="EMBL/GenBank/DDBJ databases">
        <title>Deep-cultivation of Planctomycetes and their phenomic and genomic characterization uncovers novel biology.</title>
        <authorList>
            <person name="Wiegand S."/>
            <person name="Jogler M."/>
            <person name="Boedeker C."/>
            <person name="Pinto D."/>
            <person name="Vollmers J."/>
            <person name="Rivas-Marin E."/>
            <person name="Kohn T."/>
            <person name="Peeters S.H."/>
            <person name="Heuer A."/>
            <person name="Rast P."/>
            <person name="Oberbeckmann S."/>
            <person name="Bunk B."/>
            <person name="Jeske O."/>
            <person name="Meyerdierks A."/>
            <person name="Storesund J.E."/>
            <person name="Kallscheuer N."/>
            <person name="Luecker S."/>
            <person name="Lage O.M."/>
            <person name="Pohl T."/>
            <person name="Merkel B.J."/>
            <person name="Hornburger P."/>
            <person name="Mueller R.-W."/>
            <person name="Bruemmer F."/>
            <person name="Labrenz M."/>
            <person name="Spormann A.M."/>
            <person name="Op den Camp H."/>
            <person name="Overmann J."/>
            <person name="Amann R."/>
            <person name="Jetten M.S.M."/>
            <person name="Mascher T."/>
            <person name="Medema M.H."/>
            <person name="Devos D.P."/>
            <person name="Kaster A.-K."/>
            <person name="Ovreas L."/>
            <person name="Rohde M."/>
            <person name="Galperin M.Y."/>
            <person name="Jogler C."/>
        </authorList>
    </citation>
    <scope>NUCLEOTIDE SEQUENCE [LARGE SCALE GENOMIC DNA]</scope>
    <source>
        <strain evidence="1 2">Poly30</strain>
    </source>
</reference>
<proteinExistence type="predicted"/>
<keyword evidence="2" id="KW-1185">Reference proteome</keyword>
<dbReference type="EMBL" id="CP036434">
    <property type="protein sequence ID" value="QDV04834.1"/>
    <property type="molecule type" value="Genomic_DNA"/>
</dbReference>